<comment type="caution">
    <text evidence="2">The sequence shown here is derived from an EMBL/GenBank/DDBJ whole genome shotgun (WGS) entry which is preliminary data.</text>
</comment>
<evidence type="ECO:0000313" key="3">
    <source>
        <dbReference type="Proteomes" id="UP000028411"/>
    </source>
</evidence>
<keyword evidence="1" id="KW-0732">Signal</keyword>
<dbReference type="Proteomes" id="UP000028411">
    <property type="component" value="Unassembled WGS sequence"/>
</dbReference>
<accession>A0A081RJ56</accession>
<dbReference type="RefSeq" id="WP_037446680.1">
    <property type="nucleotide sequence ID" value="NZ_JFHR01000002.1"/>
</dbReference>
<proteinExistence type="predicted"/>
<sequence>MFLILAASAAALTVATPIHSAEIAHASNAYLASYETESTVRLREVESRFANRPSVPVCRWQAELVVNRDVAAQGHAVAAVAKPIHRFAPLSGSHAGNCTAARGQIEAEVARHKDARSAEAVAVAQQDRAVLVRELDGIHALSAKGAVTGG</sequence>
<reference evidence="2 3" key="1">
    <citation type="submission" date="2014-02" db="EMBL/GenBank/DDBJ databases">
        <title>Whole genome sequence of Sphingobium chlorophenolicum NBRC 16172.</title>
        <authorList>
            <person name="Gan H.M."/>
            <person name="Gan H.Y."/>
            <person name="Chew T.H."/>
            <person name="Savka M.A."/>
        </authorList>
    </citation>
    <scope>NUCLEOTIDE SEQUENCE [LARGE SCALE GENOMIC DNA]</scope>
    <source>
        <strain evidence="2 3">NBRC 16172</strain>
    </source>
</reference>
<evidence type="ECO:0000313" key="2">
    <source>
        <dbReference type="EMBL" id="KEQ55229.1"/>
    </source>
</evidence>
<organism evidence="2 3">
    <name type="scientific">Sphingobium chlorophenolicum</name>
    <dbReference type="NCBI Taxonomy" id="46429"/>
    <lineage>
        <taxon>Bacteria</taxon>
        <taxon>Pseudomonadati</taxon>
        <taxon>Pseudomonadota</taxon>
        <taxon>Alphaproteobacteria</taxon>
        <taxon>Sphingomonadales</taxon>
        <taxon>Sphingomonadaceae</taxon>
        <taxon>Sphingobium</taxon>
    </lineage>
</organism>
<dbReference type="PATRIC" id="fig|46429.4.peg.390"/>
<feature type="signal peptide" evidence="1">
    <location>
        <begin position="1"/>
        <end position="20"/>
    </location>
</feature>
<protein>
    <recommendedName>
        <fullName evidence="4">UrcA family protein</fullName>
    </recommendedName>
</protein>
<gene>
    <name evidence="2" type="ORF">BV95_00392</name>
</gene>
<evidence type="ECO:0000256" key="1">
    <source>
        <dbReference type="SAM" id="SignalP"/>
    </source>
</evidence>
<dbReference type="OrthoDB" id="7506756at2"/>
<dbReference type="AlphaFoldDB" id="A0A081RJ56"/>
<dbReference type="EMBL" id="JFHR01000002">
    <property type="protein sequence ID" value="KEQ55229.1"/>
    <property type="molecule type" value="Genomic_DNA"/>
</dbReference>
<name>A0A081RJ56_SPHCR</name>
<evidence type="ECO:0008006" key="4">
    <source>
        <dbReference type="Google" id="ProtNLM"/>
    </source>
</evidence>
<feature type="chain" id="PRO_5001763395" description="UrcA family protein" evidence="1">
    <location>
        <begin position="21"/>
        <end position="150"/>
    </location>
</feature>